<dbReference type="Pfam" id="PF00034">
    <property type="entry name" value="Cytochrom_C"/>
    <property type="match status" value="2"/>
</dbReference>
<dbReference type="OrthoDB" id="6073217at2"/>
<keyword evidence="1 4" id="KW-0349">Heme</keyword>
<feature type="compositionally biased region" description="Acidic residues" evidence="5">
    <location>
        <begin position="606"/>
        <end position="617"/>
    </location>
</feature>
<dbReference type="InterPro" id="IPR037165">
    <property type="entry name" value="AldOxase/xan_DH_Mopterin-bd_sf"/>
</dbReference>
<feature type="domain" description="Cytochrome c" evidence="6">
    <location>
        <begin position="982"/>
        <end position="1090"/>
    </location>
</feature>
<feature type="domain" description="Cytochrome c" evidence="6">
    <location>
        <begin position="837"/>
        <end position="940"/>
    </location>
</feature>
<dbReference type="RefSeq" id="WP_090681962.1">
    <property type="nucleotide sequence ID" value="NZ_CADERL010000014.1"/>
</dbReference>
<dbReference type="Gene3D" id="3.90.1170.50">
    <property type="entry name" value="Aldehyde oxidase/xanthine dehydrogenase, a/b hammerhead"/>
    <property type="match status" value="1"/>
</dbReference>
<dbReference type="PANTHER" id="PTHR47495:SF1">
    <property type="entry name" value="BLL3820 PROTEIN"/>
    <property type="match status" value="1"/>
</dbReference>
<dbReference type="PANTHER" id="PTHR47495">
    <property type="entry name" value="ALDEHYDE DEHYDROGENASE"/>
    <property type="match status" value="1"/>
</dbReference>
<name>A0A1G7RAC3_9BURK</name>
<gene>
    <name evidence="7" type="ORF">SAMN05216466_10231</name>
</gene>
<dbReference type="InterPro" id="IPR008274">
    <property type="entry name" value="AldOxase/xan_DH_MoCoBD1"/>
</dbReference>
<evidence type="ECO:0000313" key="7">
    <source>
        <dbReference type="EMBL" id="SDG07746.1"/>
    </source>
</evidence>
<evidence type="ECO:0000259" key="6">
    <source>
        <dbReference type="PROSITE" id="PS51007"/>
    </source>
</evidence>
<evidence type="ECO:0000256" key="3">
    <source>
        <dbReference type="ARBA" id="ARBA00023004"/>
    </source>
</evidence>
<dbReference type="InterPro" id="IPR036856">
    <property type="entry name" value="Ald_Oxase/Xan_DH_a/b_sf"/>
</dbReference>
<dbReference type="Pfam" id="PF02738">
    <property type="entry name" value="MoCoBD_1"/>
    <property type="match status" value="1"/>
</dbReference>
<accession>A0A1G7RAC3</accession>
<evidence type="ECO:0000313" key="8">
    <source>
        <dbReference type="Proteomes" id="UP000199706"/>
    </source>
</evidence>
<organism evidence="7 8">
    <name type="scientific">Paraburkholderia phenazinium</name>
    <dbReference type="NCBI Taxonomy" id="60549"/>
    <lineage>
        <taxon>Bacteria</taxon>
        <taxon>Pseudomonadati</taxon>
        <taxon>Pseudomonadota</taxon>
        <taxon>Betaproteobacteria</taxon>
        <taxon>Burkholderiales</taxon>
        <taxon>Burkholderiaceae</taxon>
        <taxon>Paraburkholderia</taxon>
    </lineage>
</organism>
<evidence type="ECO:0000256" key="2">
    <source>
        <dbReference type="ARBA" id="ARBA00022723"/>
    </source>
</evidence>
<dbReference type="GO" id="GO:0009055">
    <property type="term" value="F:electron transfer activity"/>
    <property type="evidence" value="ECO:0007669"/>
    <property type="project" value="InterPro"/>
</dbReference>
<dbReference type="Gene3D" id="1.10.760.10">
    <property type="entry name" value="Cytochrome c-like domain"/>
    <property type="match status" value="3"/>
</dbReference>
<evidence type="ECO:0000256" key="4">
    <source>
        <dbReference type="PROSITE-ProRule" id="PRU00433"/>
    </source>
</evidence>
<dbReference type="GO" id="GO:0016491">
    <property type="term" value="F:oxidoreductase activity"/>
    <property type="evidence" value="ECO:0007669"/>
    <property type="project" value="InterPro"/>
</dbReference>
<keyword evidence="2 4" id="KW-0479">Metal-binding</keyword>
<proteinExistence type="predicted"/>
<dbReference type="InterPro" id="IPR052516">
    <property type="entry name" value="N-heterocyclic_Hydroxylase"/>
</dbReference>
<dbReference type="PROSITE" id="PS51007">
    <property type="entry name" value="CYTC"/>
    <property type="match status" value="3"/>
</dbReference>
<dbReference type="GO" id="GO:0020037">
    <property type="term" value="F:heme binding"/>
    <property type="evidence" value="ECO:0007669"/>
    <property type="project" value="InterPro"/>
</dbReference>
<evidence type="ECO:0000256" key="5">
    <source>
        <dbReference type="SAM" id="MobiDB-lite"/>
    </source>
</evidence>
<dbReference type="Proteomes" id="UP000199706">
    <property type="component" value="Unassembled WGS sequence"/>
</dbReference>
<dbReference type="SUPFAM" id="SSF46626">
    <property type="entry name" value="Cytochrome c"/>
    <property type="match status" value="3"/>
</dbReference>
<dbReference type="InterPro" id="IPR000674">
    <property type="entry name" value="Ald_Oxase/Xan_DH_a/b"/>
</dbReference>
<dbReference type="Gene3D" id="3.30.365.10">
    <property type="entry name" value="Aldehyde oxidase/xanthine dehydrogenase, molybdopterin binding domain"/>
    <property type="match status" value="4"/>
</dbReference>
<dbReference type="SMART" id="SM01008">
    <property type="entry name" value="Ald_Xan_dh_C"/>
    <property type="match status" value="1"/>
</dbReference>
<evidence type="ECO:0000256" key="1">
    <source>
        <dbReference type="ARBA" id="ARBA00022617"/>
    </source>
</evidence>
<reference evidence="7 8" key="1">
    <citation type="submission" date="2016-10" db="EMBL/GenBank/DDBJ databases">
        <authorList>
            <person name="de Groot N.N."/>
        </authorList>
    </citation>
    <scope>NUCLEOTIDE SEQUENCE [LARGE SCALE GENOMIC DNA]</scope>
    <source>
        <strain evidence="7 8">LMG 2247</strain>
    </source>
</reference>
<dbReference type="InterPro" id="IPR046867">
    <property type="entry name" value="AldOxase/xan_DH_MoCoBD2"/>
</dbReference>
<dbReference type="EMBL" id="FNCJ01000002">
    <property type="protein sequence ID" value="SDG07746.1"/>
    <property type="molecule type" value="Genomic_DNA"/>
</dbReference>
<dbReference type="AlphaFoldDB" id="A0A1G7RAC3"/>
<dbReference type="GO" id="GO:0046872">
    <property type="term" value="F:metal ion binding"/>
    <property type="evidence" value="ECO:0007669"/>
    <property type="project" value="UniProtKB-KW"/>
</dbReference>
<dbReference type="SUPFAM" id="SSF56003">
    <property type="entry name" value="Molybdenum cofactor-binding domain"/>
    <property type="match status" value="2"/>
</dbReference>
<dbReference type="InterPro" id="IPR009056">
    <property type="entry name" value="Cyt_c-like_dom"/>
</dbReference>
<protein>
    <submittedName>
        <fullName evidence="7">Nicotinate dehydrogenase subunit B</fullName>
    </submittedName>
</protein>
<dbReference type="InterPro" id="IPR036909">
    <property type="entry name" value="Cyt_c-like_dom_sf"/>
</dbReference>
<dbReference type="SUPFAM" id="SSF54665">
    <property type="entry name" value="CO dehydrogenase molybdoprotein N-domain-like"/>
    <property type="match status" value="1"/>
</dbReference>
<sequence>MTGPDVSVDRQPLSRQQLDDAQNVLIVLRPPQAPVKPAIGQPGSRSSFVPTTADVFLVVRGDGSVIAFNGHVDLGTGIGTALAQIVAEELDVPLTRVSIVLGHTTEAPNQGPTIASATIQISAVPLRLAAAQARQYLVAQAAERFGVAAETLDVHDGIVHRRGEDWTQGIGYGELIAGRRIELMLAADTPVKPPEAYRIVGKSTARLDIPAKATGELMFVHDVRVPGMLHGRVVRPPYAGVAQGDFLGNSLLHVDEASVSDLPGIVKVVVIRDFVGIVAEREEVAQQAVKRLDVQWKAVESLPPLESSSEVEAALRANPSTRRDLVIEGDVDAALAQAGNTLERTYVWPFQMHASIGPSCAVADYRDGALKVWSGTQNPHSLRADLALLLGLDETKIEVVRMEAAGCYGRNCADDVAADAALLSRAVGSPVRVQLSREDEHAWEPKGAAQLMDVRGAVDANGQLNGYDFATRYPSNDAPTLALLLTGTISPQPQVFEMGDRTSVPPYDYRTMRIVCDDTPPIVRASWLRGVSALPNTFAHESFIDELAAEAGVDPVEFRLQHLTDPRAIDLVKAVAEKAGWEPRHAALKKQAHEEPNAQPGNERGDEADNEPGDEQQGDIARGRGFAYARYVHSKFPGFGAAWAAWVADVEVNRKSGELAVTRVVVGQDTGTMVNPAGVRHQIHGNVIQATSRALKERVTFGENAVTSQEWGAYPILTFREVPVIEVVMMPRHGEPPMGTGESASLPGAAAIANALYDATGVRFRRPPFTPEVIRAALADGPAQAASAAAARRKKRWRFGFLGALATGAAGWLSMASFAPQPIAPITPPLATSFAPELIARGKLLASLGDCAVCHTAHNGLPNAGGLPLDTPFGTIYTTNITPDAQTGIGTWSFEAFVRAMRQGIHRDGRHLYPAFPYTSFKNVSDDDLQALYAYLMSQTPVRSRPPETKLAFPFSVRPMMAAWNSLFLKRNTFTEDATQTAQWNRGAYLVNGLGHCSACHTPRNAFGAEKTGAAFLGGGVAEGWEAPALTTLSNAPVPWSEDELFSYLRFGHAPLHGVAAGPMGPVVSELAALPDSDIRAMANYLASLNPAGPNANPQALAREYEKASAQASLATPVASSLGARLFDGACAACHHTGSGPQLFGAHPSLALNTNLHSAAPDNLIRVILDGIGSPARPELGTMPAYRDSFNDAQVAELVSYLRQQFAGGKPAWQDVEASVARIRAAPRAD</sequence>
<keyword evidence="3 4" id="KW-0408">Iron</keyword>
<feature type="compositionally biased region" description="Basic and acidic residues" evidence="5">
    <location>
        <begin position="586"/>
        <end position="596"/>
    </location>
</feature>
<feature type="region of interest" description="Disordered" evidence="5">
    <location>
        <begin position="586"/>
        <end position="619"/>
    </location>
</feature>
<feature type="domain" description="Cytochrome c" evidence="6">
    <location>
        <begin position="1118"/>
        <end position="1206"/>
    </location>
</feature>
<dbReference type="Pfam" id="PF20256">
    <property type="entry name" value="MoCoBD_2"/>
    <property type="match status" value="2"/>
</dbReference>
<dbReference type="Pfam" id="PF13442">
    <property type="entry name" value="Cytochrome_CBB3"/>
    <property type="match status" value="1"/>
</dbReference>